<dbReference type="EMBL" id="CP032664">
    <property type="protein sequence ID" value="QQO84139.1"/>
    <property type="molecule type" value="Genomic_DNA"/>
</dbReference>
<feature type="domain" description="Baseplate J-like central" evidence="3">
    <location>
        <begin position="189"/>
        <end position="268"/>
    </location>
</feature>
<evidence type="ECO:0000259" key="2">
    <source>
        <dbReference type="Pfam" id="PF04865"/>
    </source>
</evidence>
<protein>
    <submittedName>
        <fullName evidence="5">Baseplate J/gp47 family protein</fullName>
    </submittedName>
</protein>
<comment type="similarity">
    <text evidence="1">Belongs to the Mu gp47/PBSX XkdT family.</text>
</comment>
<dbReference type="InterPro" id="IPR058531">
    <property type="entry name" value="Baseplate_J_M"/>
</dbReference>
<dbReference type="InterPro" id="IPR058530">
    <property type="entry name" value="Baseplate_J-like_C"/>
</dbReference>
<feature type="domain" description="Baseplate protein J-like barrel" evidence="2">
    <location>
        <begin position="89"/>
        <end position="157"/>
    </location>
</feature>
<proteinExistence type="inferred from homology"/>
<dbReference type="Pfam" id="PF26079">
    <property type="entry name" value="Baseplate_J_C"/>
    <property type="match status" value="1"/>
</dbReference>
<dbReference type="PANTHER" id="PTHR37829">
    <property type="entry name" value="PHAGE-LIKE ELEMENT PBSX PROTEIN XKDT"/>
    <property type="match status" value="1"/>
</dbReference>
<evidence type="ECO:0000259" key="3">
    <source>
        <dbReference type="Pfam" id="PF26078"/>
    </source>
</evidence>
<evidence type="ECO:0000313" key="5">
    <source>
        <dbReference type="EMBL" id="QQO84139.1"/>
    </source>
</evidence>
<evidence type="ECO:0000259" key="4">
    <source>
        <dbReference type="Pfam" id="PF26079"/>
    </source>
</evidence>
<dbReference type="Pfam" id="PF26078">
    <property type="entry name" value="Baseplate_J_M"/>
    <property type="match status" value="1"/>
</dbReference>
<dbReference type="AlphaFoldDB" id="A0A7T8IPX7"/>
<reference evidence="5" key="1">
    <citation type="submission" date="2018-09" db="EMBL/GenBank/DDBJ databases">
        <title>Genome sequencing and analysis.</title>
        <authorList>
            <person name="Huang Y.-T."/>
        </authorList>
    </citation>
    <scope>NUCLEOTIDE SEQUENCE</scope>
    <source>
        <strain evidence="5">HIDE</strain>
    </source>
</reference>
<sequence length="355" mass="37773">MPFNVPTLRSLVESGLIDIEASLDTVLPKFGIEQALNAAVSGSIRDLYDYQSWIVRQIIPSSESEDQTIIDTARYEGVIQKLATSAAGSVTFTGNVPIPVDTVMTHSDGRLYRVTLSNAPSGGSVEVQVEAEETGAAGNLLAGTVLTLVSTVPGIQPNGITGDITGGADLEPVAQVLERLLFRKRNPPMGGAVHDYVAWCREVPGVNRAWAVDNYQGPATVGYAFVFDDRPDILPTYQDQVAMADYIYRHPDPATGADVGRPGGIEAVYIPLALKITDLDITLTPDTAELRQSVMTSVKSYFNTLSPGETLLLSGVRTAIGATVGVNNYLLDLNADVTALSNELHALGAVTWGTP</sequence>
<dbReference type="RefSeq" id="WP_221050347.1">
    <property type="nucleotide sequence ID" value="NZ_CP032664.1"/>
</dbReference>
<dbReference type="PANTHER" id="PTHR37829:SF3">
    <property type="entry name" value="PROTEIN JAYE-RELATED"/>
    <property type="match status" value="1"/>
</dbReference>
<name>A0A7T8IPX7_9GAMM</name>
<evidence type="ECO:0000256" key="1">
    <source>
        <dbReference type="ARBA" id="ARBA00038087"/>
    </source>
</evidence>
<dbReference type="InterPro" id="IPR006949">
    <property type="entry name" value="Barrel_Baseplate_J-like"/>
</dbReference>
<accession>A0A7T8IPX7</accession>
<gene>
    <name evidence="5" type="ORF">D7032_13320</name>
</gene>
<feature type="domain" description="Baseplate J-like C-terminal" evidence="4">
    <location>
        <begin position="278"/>
        <end position="352"/>
    </location>
</feature>
<organism evidence="5">
    <name type="scientific">Shewanella algae</name>
    <dbReference type="NCBI Taxonomy" id="38313"/>
    <lineage>
        <taxon>Bacteria</taxon>
        <taxon>Pseudomonadati</taxon>
        <taxon>Pseudomonadota</taxon>
        <taxon>Gammaproteobacteria</taxon>
        <taxon>Alteromonadales</taxon>
        <taxon>Shewanellaceae</taxon>
        <taxon>Shewanella</taxon>
    </lineage>
</organism>
<dbReference type="InterPro" id="IPR052399">
    <property type="entry name" value="Phage_Baseplate_Assmbl_Protein"/>
</dbReference>
<dbReference type="Pfam" id="PF04865">
    <property type="entry name" value="Baseplate_J"/>
    <property type="match status" value="1"/>
</dbReference>